<gene>
    <name evidence="3" type="ORF">BANT10_01138</name>
</gene>
<feature type="transmembrane region" description="Helical" evidence="1">
    <location>
        <begin position="326"/>
        <end position="344"/>
    </location>
</feature>
<accession>A0A2H1IPC5</accession>
<keyword evidence="1" id="KW-1133">Transmembrane helix</keyword>
<feature type="transmembrane region" description="Helical" evidence="1">
    <location>
        <begin position="539"/>
        <end position="558"/>
    </location>
</feature>
<sequence>MALNIGELVAYISVNAGKAYASISDFESRMTKAGQSASQKFQSVGQSITGVGQNIKGVGGQLTKGITAPVGGAALAVGGLTAALGWGRLKSVDTAQAQLKGLGYNTEDVNRITGQLTKALEGGMLTMGEATSAAASGMASGVEEGKELTRYIKVLDGAVAGSNGTFDEMNQIFARVQGSGKLMTGELDMIEQRMPGFSATMAKELGVPQEKLREMVSAGEISSDEFMDIMEGFAGDMATEYAKSWEGMVQNAKAYIGIIGEQLLGGVFEQSKDSIAEFIDWMKSDEVQAWAAETGQALGDAFSKILSGIKTVVTWFANLPGPVQKFALVLGGVAVAAGPVLLVIGTMVSTIGTLVTTFGTVIGVLAKIPAPLNILGGLFRMISPLLGLLKVGLLAVGGALKALWLTMLANPIVLIIAAVVAIVAALVWFFTQTETGKKMWSAFMDWLGQAWEWIKETAVTVWTAIVDAIVGAWEWIKTTSANIWNGFIDWIVGLWNSIVTWAATTFNNIVDAIVGAWDWIKTKTAEIWNGIISWIRDNWALVIGIITGPVGLAIAMVIKHWDKIKAVTAQVWNWILTKLKDIWTGIITSITNAVNKVKTWISDGWTWIKSTTAKLWNGIKLAMAKAIVAAVRTVQNKVNQIKNWIRNTWNSVKSTTSNAWNAIKNGVSNGINGAVNFVRQLPGRALSALGNIGSKLYNSGKAMIDGFKDGIVNAFNNAVNAVKNGLNRIRNFFPFSPAKEGPFSGKGYTIYSGQALTEDFAKGMSMAESDVVRQAEAITKAAAFEVPPVPGMSGPNLGGANGAGGQSASGVTNNFTVVNPVAEPTSETARKASAYIGVSI</sequence>
<proteinExistence type="predicted"/>
<feature type="domain" description="Tape measure protein N-terminal" evidence="2">
    <location>
        <begin position="91"/>
        <end position="252"/>
    </location>
</feature>
<dbReference type="EMBL" id="FXZE01000003">
    <property type="protein sequence ID" value="SMX76822.1"/>
    <property type="molecule type" value="Genomic_DNA"/>
</dbReference>
<dbReference type="InterPro" id="IPR013491">
    <property type="entry name" value="Tape_meas_N"/>
</dbReference>
<dbReference type="Proteomes" id="UP000234342">
    <property type="component" value="Unassembled WGS sequence"/>
</dbReference>
<evidence type="ECO:0000259" key="2">
    <source>
        <dbReference type="Pfam" id="PF20155"/>
    </source>
</evidence>
<protein>
    <submittedName>
        <fullName evidence="3">Tape measure domain-containing protein</fullName>
    </submittedName>
</protein>
<evidence type="ECO:0000256" key="1">
    <source>
        <dbReference type="SAM" id="Phobius"/>
    </source>
</evidence>
<dbReference type="AlphaFoldDB" id="A0A2H1IPC5"/>
<evidence type="ECO:0000313" key="4">
    <source>
        <dbReference type="Proteomes" id="UP000234342"/>
    </source>
</evidence>
<keyword evidence="1" id="KW-0472">Membrane</keyword>
<dbReference type="NCBIfam" id="TIGR02675">
    <property type="entry name" value="tape_meas_nterm"/>
    <property type="match status" value="1"/>
</dbReference>
<feature type="transmembrane region" description="Helical" evidence="1">
    <location>
        <begin position="351"/>
        <end position="370"/>
    </location>
</feature>
<dbReference type="Pfam" id="PF20155">
    <property type="entry name" value="TMP_3"/>
    <property type="match status" value="1"/>
</dbReference>
<feature type="transmembrane region" description="Helical" evidence="1">
    <location>
        <begin position="412"/>
        <end position="431"/>
    </location>
</feature>
<name>A0A2H1IPC5_9MICO</name>
<evidence type="ECO:0000313" key="3">
    <source>
        <dbReference type="EMBL" id="SMX76822.1"/>
    </source>
</evidence>
<keyword evidence="4" id="KW-1185">Reference proteome</keyword>
<dbReference type="Gene3D" id="1.20.120.20">
    <property type="entry name" value="Apolipoprotein"/>
    <property type="match status" value="2"/>
</dbReference>
<keyword evidence="1" id="KW-0812">Transmembrane</keyword>
<organism evidence="3 4">
    <name type="scientific">Brevibacterium antiquum</name>
    <dbReference type="NCBI Taxonomy" id="234835"/>
    <lineage>
        <taxon>Bacteria</taxon>
        <taxon>Bacillati</taxon>
        <taxon>Actinomycetota</taxon>
        <taxon>Actinomycetes</taxon>
        <taxon>Micrococcales</taxon>
        <taxon>Brevibacteriaceae</taxon>
        <taxon>Brevibacterium</taxon>
    </lineage>
</organism>
<reference evidence="4" key="1">
    <citation type="submission" date="2017-03" db="EMBL/GenBank/DDBJ databases">
        <authorList>
            <person name="Monnet C."/>
        </authorList>
    </citation>
    <scope>NUCLEOTIDE SEQUENCE [LARGE SCALE GENOMIC DNA]</scope>
    <source>
        <strain evidence="4">P10</strain>
    </source>
</reference>
<dbReference type="RefSeq" id="WP_101642316.1">
    <property type="nucleotide sequence ID" value="NZ_FXZE01000003.1"/>
</dbReference>
<feature type="transmembrane region" description="Helical" evidence="1">
    <location>
        <begin position="382"/>
        <end position="400"/>
    </location>
</feature>